<dbReference type="InterPro" id="IPR027417">
    <property type="entry name" value="P-loop_NTPase"/>
</dbReference>
<dbReference type="Gene3D" id="3.40.50.300">
    <property type="entry name" value="P-loop containing nucleotide triphosphate hydrolases"/>
    <property type="match status" value="1"/>
</dbReference>
<dbReference type="Pfam" id="PF13476">
    <property type="entry name" value="AAA_23"/>
    <property type="match status" value="1"/>
</dbReference>
<dbReference type="InterPro" id="IPR038729">
    <property type="entry name" value="Rad50/SbcC_AAA"/>
</dbReference>
<keyword evidence="3" id="KW-0067">ATP-binding</keyword>
<evidence type="ECO:0000259" key="1">
    <source>
        <dbReference type="Pfam" id="PF13304"/>
    </source>
</evidence>
<dbReference type="EMBL" id="AP028127">
    <property type="protein sequence ID" value="BEH91586.1"/>
    <property type="molecule type" value="Genomic_DNA"/>
</dbReference>
<dbReference type="GO" id="GO:0005524">
    <property type="term" value="F:ATP binding"/>
    <property type="evidence" value="ECO:0007669"/>
    <property type="project" value="UniProtKB-KW"/>
</dbReference>
<keyword evidence="4" id="KW-1185">Reference proteome</keyword>
<dbReference type="PANTHER" id="PTHR43581">
    <property type="entry name" value="ATP/GTP PHOSPHATASE"/>
    <property type="match status" value="1"/>
</dbReference>
<dbReference type="Proteomes" id="UP001432099">
    <property type="component" value="Chromosome"/>
</dbReference>
<dbReference type="InterPro" id="IPR003959">
    <property type="entry name" value="ATPase_AAA_core"/>
</dbReference>
<evidence type="ECO:0000313" key="4">
    <source>
        <dbReference type="Proteomes" id="UP001432099"/>
    </source>
</evidence>
<name>A0ABM8IPS4_9FIRM</name>
<dbReference type="SUPFAM" id="SSF52540">
    <property type="entry name" value="P-loop containing nucleoside triphosphate hydrolases"/>
    <property type="match status" value="1"/>
</dbReference>
<dbReference type="PANTHER" id="PTHR43581:SF2">
    <property type="entry name" value="EXCINUCLEASE ATPASE SUBUNIT"/>
    <property type="match status" value="1"/>
</dbReference>
<keyword evidence="3" id="KW-0547">Nucleotide-binding</keyword>
<organism evidence="3 4">
    <name type="scientific">Turicibacter faecis</name>
    <dbReference type="NCBI Taxonomy" id="2963365"/>
    <lineage>
        <taxon>Bacteria</taxon>
        <taxon>Bacillati</taxon>
        <taxon>Bacillota</taxon>
        <taxon>Erysipelotrichia</taxon>
        <taxon>Erysipelotrichales</taxon>
        <taxon>Turicibacteraceae</taxon>
        <taxon>Turicibacter</taxon>
    </lineage>
</organism>
<accession>A0ABM8IPS4</accession>
<feature type="domain" description="ATPase AAA-type core" evidence="1">
    <location>
        <begin position="206"/>
        <end position="308"/>
    </location>
</feature>
<sequence length="401" mass="45583">MVGVNGAGKSSILEAVSIALGSFISEFSGISGNTIPSEDAHYKYYPIGSRVERQPQFPVVVEAKGNFDGNEIEWIRSVNREGGNTTVIGAKKMKEYARGLNDRVMRGDQTIILPLISYYGTARLWMQKRQKKNNTQDIRLTRQNGYVDCLSSAANEKFMLKWFEEMTYYQLEEGREIAELSAVKRALECCCKRVYPDAQKITFNFNIKTKDLEIFIRRENGEEEILPTRLLSDGIKGVLGLVADIAYRMALLNPQLLHRINETPGVVLIDEIDMHLHPSWQKTIINDLKDAFPNVQFIFTTHSPSILSNVYQEHILILDEYKVYHPTDKTYGRDVDSILKQLMEVDVRPDGVVQKLRDFSDSLEEGNLSLARRLLDELELILGSNDSEIISAKVALDLEEL</sequence>
<protein>
    <submittedName>
        <fullName evidence="3">ATP-binding protein</fullName>
    </submittedName>
</protein>
<gene>
    <name evidence="3" type="ORF">T23_16880</name>
</gene>
<dbReference type="Pfam" id="PF13304">
    <property type="entry name" value="AAA_21"/>
    <property type="match status" value="1"/>
</dbReference>
<evidence type="ECO:0000313" key="3">
    <source>
        <dbReference type="EMBL" id="BEH91586.1"/>
    </source>
</evidence>
<reference evidence="3" key="1">
    <citation type="journal article" date="2024" name="Int. J. Syst. Evol. Microbiol.">
        <title>Turicibacter faecis sp. nov., isolated from faeces of heart failure mouse model.</title>
        <authorList>
            <person name="Imamura Y."/>
            <person name="Motooka D."/>
            <person name="Nakajima Y."/>
            <person name="Ito S."/>
            <person name="Kitakaze M."/>
            <person name="Iida T."/>
            <person name="Nakamura S."/>
        </authorList>
    </citation>
    <scope>NUCLEOTIDE SEQUENCE</scope>
    <source>
        <strain evidence="3">TC023</strain>
    </source>
</reference>
<evidence type="ECO:0000259" key="2">
    <source>
        <dbReference type="Pfam" id="PF13476"/>
    </source>
</evidence>
<proteinExistence type="predicted"/>
<dbReference type="InterPro" id="IPR051396">
    <property type="entry name" value="Bact_Antivir_Def_Nuclease"/>
</dbReference>
<feature type="domain" description="Rad50/SbcC-type AAA" evidence="2">
    <location>
        <begin position="2"/>
        <end position="149"/>
    </location>
</feature>